<evidence type="ECO:0000256" key="3">
    <source>
        <dbReference type="ARBA" id="ARBA00009347"/>
    </source>
</evidence>
<feature type="transmembrane region" description="Helical" evidence="14">
    <location>
        <begin position="38"/>
        <end position="62"/>
    </location>
</feature>
<name>A0A2K8MDI1_9SPHN</name>
<dbReference type="OrthoDB" id="9802447at2"/>
<dbReference type="AlphaFoldDB" id="A0A2K8MDI1"/>
<dbReference type="InterPro" id="IPR013786">
    <property type="entry name" value="AcylCoA_DH/ox_N"/>
</dbReference>
<dbReference type="FunFam" id="1.10.540.10:FF:000004">
    <property type="entry name" value="Acyl-CoA dehydrogenase"/>
    <property type="match status" value="1"/>
</dbReference>
<keyword evidence="14" id="KW-0812">Transmembrane</keyword>
<dbReference type="KEGG" id="sphc:CVN68_02610"/>
<dbReference type="FunFam" id="1.20.140.10:FF:000009">
    <property type="entry name" value="Acyl-CoA dehydrogenase"/>
    <property type="match status" value="1"/>
</dbReference>
<dbReference type="EC" id="1.3.8.7" evidence="4"/>
<dbReference type="EC" id="1.3.8.8" evidence="5"/>
<dbReference type="Gene3D" id="1.20.140.10">
    <property type="entry name" value="Butyryl-CoA Dehydrogenase, subunit A, domain 3"/>
    <property type="match status" value="1"/>
</dbReference>
<keyword evidence="14" id="KW-1133">Transmembrane helix</keyword>
<evidence type="ECO:0000259" key="15">
    <source>
        <dbReference type="Pfam" id="PF00441"/>
    </source>
</evidence>
<dbReference type="UniPathway" id="UPA00659"/>
<evidence type="ECO:0000256" key="5">
    <source>
        <dbReference type="ARBA" id="ARBA00012040"/>
    </source>
</evidence>
<evidence type="ECO:0000256" key="11">
    <source>
        <dbReference type="ARBA" id="ARBA00023098"/>
    </source>
</evidence>
<comment type="pathway">
    <text evidence="2">Lipid metabolism; fatty acid beta-oxidation.</text>
</comment>
<dbReference type="GO" id="GO:0033539">
    <property type="term" value="P:fatty acid beta-oxidation using acyl-CoA dehydrogenase"/>
    <property type="evidence" value="ECO:0007669"/>
    <property type="project" value="InterPro"/>
</dbReference>
<evidence type="ECO:0000256" key="8">
    <source>
        <dbReference type="ARBA" id="ARBA00022827"/>
    </source>
</evidence>
<dbReference type="GO" id="GO:0005737">
    <property type="term" value="C:cytoplasm"/>
    <property type="evidence" value="ECO:0007669"/>
    <property type="project" value="TreeGrafter"/>
</dbReference>
<feature type="domain" description="Acyl-CoA dehydrogenase/oxidase C-terminal" evidence="15">
    <location>
        <begin position="362"/>
        <end position="509"/>
    </location>
</feature>
<protein>
    <recommendedName>
        <fullName evidence="6">Acyl-coenzyme A dehydrogenase</fullName>
        <ecNumber evidence="4">1.3.8.7</ecNumber>
        <ecNumber evidence="5">1.3.8.8</ecNumber>
    </recommendedName>
</protein>
<accession>A0A2K8MDI1</accession>
<keyword evidence="14" id="KW-0472">Membrane</keyword>
<dbReference type="SUPFAM" id="SSF56645">
    <property type="entry name" value="Acyl-CoA dehydrogenase NM domain-like"/>
    <property type="match status" value="1"/>
</dbReference>
<keyword evidence="9" id="KW-0276">Fatty acid metabolism</keyword>
<evidence type="ECO:0000259" key="16">
    <source>
        <dbReference type="Pfam" id="PF02770"/>
    </source>
</evidence>
<dbReference type="InterPro" id="IPR009075">
    <property type="entry name" value="AcylCo_DH/oxidase_C"/>
</dbReference>
<organism evidence="19 20">
    <name type="scientific">Sphingomonas psychrotolerans</name>
    <dbReference type="NCBI Taxonomy" id="1327635"/>
    <lineage>
        <taxon>Bacteria</taxon>
        <taxon>Pseudomonadati</taxon>
        <taxon>Pseudomonadota</taxon>
        <taxon>Alphaproteobacteria</taxon>
        <taxon>Sphingomonadales</taxon>
        <taxon>Sphingomonadaceae</taxon>
        <taxon>Sphingomonas</taxon>
    </lineage>
</organism>
<evidence type="ECO:0000256" key="4">
    <source>
        <dbReference type="ARBA" id="ARBA00012033"/>
    </source>
</evidence>
<reference evidence="19 20" key="1">
    <citation type="submission" date="2017-11" db="EMBL/GenBank/DDBJ databases">
        <title>Complete genome sequence of Sphingomonas sp. Strain Cra20, a psychrotolerant potential plant growth promoting rhizobacteria.</title>
        <authorList>
            <person name="Luo Y."/>
        </authorList>
    </citation>
    <scope>NUCLEOTIDE SEQUENCE [LARGE SCALE GENOMIC DNA]</scope>
    <source>
        <strain evidence="19 20">Cra20</strain>
    </source>
</reference>
<comment type="catalytic activity">
    <reaction evidence="13">
        <text>a long-chain 2,3-saturated fatty acyl-CoA + oxidized [electron-transfer flavoprotein] + H(+) = a long-chain (2E)-enoyl-CoA + reduced [electron-transfer flavoprotein]</text>
        <dbReference type="Rhea" id="RHEA:17721"/>
        <dbReference type="Rhea" id="RHEA-COMP:10685"/>
        <dbReference type="Rhea" id="RHEA-COMP:10686"/>
        <dbReference type="ChEBI" id="CHEBI:15378"/>
        <dbReference type="ChEBI" id="CHEBI:57692"/>
        <dbReference type="ChEBI" id="CHEBI:58307"/>
        <dbReference type="ChEBI" id="CHEBI:83721"/>
        <dbReference type="ChEBI" id="CHEBI:83727"/>
        <dbReference type="EC" id="1.3.8.8"/>
    </reaction>
</comment>
<dbReference type="RefSeq" id="WP_100280825.1">
    <property type="nucleotide sequence ID" value="NZ_CP024923.1"/>
</dbReference>
<dbReference type="PANTHER" id="PTHR48083:SF18">
    <property type="entry name" value="ACYL-COENZYME A DEHYDROGENASE"/>
    <property type="match status" value="1"/>
</dbReference>
<keyword evidence="8" id="KW-0274">FAD</keyword>
<evidence type="ECO:0000313" key="20">
    <source>
        <dbReference type="Proteomes" id="UP000229081"/>
    </source>
</evidence>
<dbReference type="GO" id="GO:0050660">
    <property type="term" value="F:flavin adenine dinucleotide binding"/>
    <property type="evidence" value="ECO:0007669"/>
    <property type="project" value="InterPro"/>
</dbReference>
<dbReference type="Pfam" id="PF00441">
    <property type="entry name" value="Acyl-CoA_dh_1"/>
    <property type="match status" value="1"/>
</dbReference>
<evidence type="ECO:0000256" key="9">
    <source>
        <dbReference type="ARBA" id="ARBA00022832"/>
    </source>
</evidence>
<comment type="similarity">
    <text evidence="3">Belongs to the acyl-CoA dehydrogenase family.</text>
</comment>
<evidence type="ECO:0000256" key="7">
    <source>
        <dbReference type="ARBA" id="ARBA00022630"/>
    </source>
</evidence>
<evidence type="ECO:0000256" key="13">
    <source>
        <dbReference type="ARBA" id="ARBA00049247"/>
    </source>
</evidence>
<dbReference type="Pfam" id="PF09317">
    <property type="entry name" value="ACDH_C"/>
    <property type="match status" value="1"/>
</dbReference>
<feature type="domain" description="Acyl-CoA dehydrogenase C-terminal bacterial-type" evidence="18">
    <location>
        <begin position="516"/>
        <end position="805"/>
    </location>
</feature>
<keyword evidence="11" id="KW-0443">Lipid metabolism</keyword>
<dbReference type="InterPro" id="IPR036250">
    <property type="entry name" value="AcylCo_DH-like_C"/>
</dbReference>
<feature type="domain" description="Acyl-CoA oxidase/dehydrogenase middle" evidence="16">
    <location>
        <begin position="239"/>
        <end position="331"/>
    </location>
</feature>
<keyword evidence="7" id="KW-0285">Flavoprotein</keyword>
<gene>
    <name evidence="19" type="ORF">CVN68_02610</name>
</gene>
<evidence type="ECO:0000256" key="10">
    <source>
        <dbReference type="ARBA" id="ARBA00023002"/>
    </source>
</evidence>
<dbReference type="InterPro" id="IPR046373">
    <property type="entry name" value="Acyl-CoA_Oxase/DH_mid-dom_sf"/>
</dbReference>
<dbReference type="NCBIfam" id="NF007000">
    <property type="entry name" value="PRK09463.1"/>
    <property type="match status" value="1"/>
</dbReference>
<dbReference type="InterPro" id="IPR015396">
    <property type="entry name" value="FadE_C"/>
</dbReference>
<dbReference type="NCBIfam" id="NF009586">
    <property type="entry name" value="PRK13026.1"/>
    <property type="match status" value="1"/>
</dbReference>
<dbReference type="InterPro" id="IPR037069">
    <property type="entry name" value="AcylCoA_DH/ox_N_sf"/>
</dbReference>
<dbReference type="GO" id="GO:0004466">
    <property type="term" value="F:long-chain fatty acyl-CoA dehydrogenase activity"/>
    <property type="evidence" value="ECO:0007669"/>
    <property type="project" value="UniProtKB-EC"/>
</dbReference>
<comment type="catalytic activity">
    <reaction evidence="12">
        <text>a medium-chain 2,3-saturated fatty acyl-CoA + oxidized [electron-transfer flavoprotein] + H(+) = a medium-chain (2E)-enoyl-CoA + reduced [electron-transfer flavoprotein]</text>
        <dbReference type="Rhea" id="RHEA:14477"/>
        <dbReference type="Rhea" id="RHEA-COMP:10685"/>
        <dbReference type="Rhea" id="RHEA-COMP:10686"/>
        <dbReference type="ChEBI" id="CHEBI:15378"/>
        <dbReference type="ChEBI" id="CHEBI:57692"/>
        <dbReference type="ChEBI" id="CHEBI:58307"/>
        <dbReference type="ChEBI" id="CHEBI:83723"/>
        <dbReference type="ChEBI" id="CHEBI:83726"/>
        <dbReference type="EC" id="1.3.8.7"/>
    </reaction>
</comment>
<dbReference type="Gene3D" id="2.40.110.10">
    <property type="entry name" value="Butyryl-CoA Dehydrogenase, subunit A, domain 2"/>
    <property type="match status" value="1"/>
</dbReference>
<evidence type="ECO:0000313" key="19">
    <source>
        <dbReference type="EMBL" id="ATY31014.1"/>
    </source>
</evidence>
<keyword evidence="10" id="KW-0560">Oxidoreductase</keyword>
<dbReference type="InterPro" id="IPR009100">
    <property type="entry name" value="AcylCoA_DH/oxidase_NM_dom_sf"/>
</dbReference>
<dbReference type="Pfam" id="PF02770">
    <property type="entry name" value="Acyl-CoA_dh_M"/>
    <property type="match status" value="1"/>
</dbReference>
<dbReference type="EMBL" id="CP024923">
    <property type="protein sequence ID" value="ATY31014.1"/>
    <property type="molecule type" value="Genomic_DNA"/>
</dbReference>
<evidence type="ECO:0000256" key="2">
    <source>
        <dbReference type="ARBA" id="ARBA00005005"/>
    </source>
</evidence>
<evidence type="ECO:0000256" key="14">
    <source>
        <dbReference type="SAM" id="Phobius"/>
    </source>
</evidence>
<dbReference type="FunFam" id="2.40.110.10:FF:000010">
    <property type="entry name" value="Acyl-CoA dehydrogenase"/>
    <property type="match status" value="1"/>
</dbReference>
<dbReference type="SUPFAM" id="SSF47203">
    <property type="entry name" value="Acyl-CoA dehydrogenase C-terminal domain-like"/>
    <property type="match status" value="1"/>
</dbReference>
<dbReference type="GO" id="GO:0070991">
    <property type="term" value="F:medium-chain fatty acyl-CoA dehydrogenase activity"/>
    <property type="evidence" value="ECO:0007669"/>
    <property type="project" value="UniProtKB-EC"/>
</dbReference>
<dbReference type="Pfam" id="PF02771">
    <property type="entry name" value="Acyl-CoA_dh_N"/>
    <property type="match status" value="1"/>
</dbReference>
<sequence>MAFWIGALIVAGFALVLWQAHAWLHLMLFAAWIGAGYALGLIGWQVAAMLSVVLVPLLVLALHPVRRVLLTAPLRNVFRKIMPRMSPTEQAAIDAGTVWWDAELFAGKPDWRRLLATPAPSLTGEEQRFLDVETEKLCDLANDWESTAVWQDMPPAAWAYARDKGFLGMIIPKAYGGLGFSAYAHSQVIQKLSTRCSAAAVSVMVPNSLGPAELLLHYGTDAQKDHYLPRLARGTEIPCFALTSPYAGSDAASITDTGIVCRGMWQGRETLGFRVTWNKRYITLAPIATVLGLAFRVRDPDGLLGGETDLGITCALIPHDHPGVQIGRRHWPLNAVFQNGPTSGEDVFVPIDMVIGGRAQVGGGWRMLMECLAAGRAISLPSSNVGMAKLAVGGVSAYAAIRRQFNVPIGMFEGVQEPLARMAGHLYAIDATRRLAASALDQGEKPSVVSAIAKYHVTERARLIVNDGMDLIGGKGICMGPGNFLARAYQQIPIAITVEGANIMTRTLIIFGQGAIRCHPYILTLLRSAEEPGGAGLARFDRALFGYFAFLLRNAARALAFATPAGVLIPTPSGAAPELALYYRRATRLSTALALASDVSMATLGGTLKRRETVTGRLGDILSQLFILSAVLKRFEDEGRPAVDLPFVHWAARDALARADTALREVIANHPSRFAAIALRLLVRPFGGRFSAPDDRAAAAVAQLVQSHGPARDRLLAGSWTPRMEVDSIAATHVAFELYPAVAAIEARLRPAIRAGRIARLPQNFRALGTWAAEVQAQGLIDGGEREAITRFAEHADIAIQVDDFPSDFGLAEGLRQLDSSKPGALAEAAE</sequence>
<dbReference type="Proteomes" id="UP000229081">
    <property type="component" value="Chromosome"/>
</dbReference>
<dbReference type="PANTHER" id="PTHR48083">
    <property type="entry name" value="MEDIUM-CHAIN SPECIFIC ACYL-COA DEHYDROGENASE, MITOCHONDRIAL-RELATED"/>
    <property type="match status" value="1"/>
</dbReference>
<dbReference type="Gene3D" id="1.10.540.10">
    <property type="entry name" value="Acyl-CoA dehydrogenase/oxidase, N-terminal domain"/>
    <property type="match status" value="1"/>
</dbReference>
<evidence type="ECO:0000256" key="12">
    <source>
        <dbReference type="ARBA" id="ARBA00047882"/>
    </source>
</evidence>
<evidence type="ECO:0000256" key="1">
    <source>
        <dbReference type="ARBA" id="ARBA00001974"/>
    </source>
</evidence>
<dbReference type="InterPro" id="IPR050741">
    <property type="entry name" value="Acyl-CoA_dehydrogenase"/>
</dbReference>
<evidence type="ECO:0000259" key="18">
    <source>
        <dbReference type="Pfam" id="PF09317"/>
    </source>
</evidence>
<evidence type="ECO:0000259" key="17">
    <source>
        <dbReference type="Pfam" id="PF02771"/>
    </source>
</evidence>
<dbReference type="InterPro" id="IPR006091">
    <property type="entry name" value="Acyl-CoA_Oxase/DH_mid-dom"/>
</dbReference>
<comment type="cofactor">
    <cofactor evidence="1">
        <name>FAD</name>
        <dbReference type="ChEBI" id="CHEBI:57692"/>
    </cofactor>
</comment>
<evidence type="ECO:0000256" key="6">
    <source>
        <dbReference type="ARBA" id="ARBA00020144"/>
    </source>
</evidence>
<proteinExistence type="inferred from homology"/>
<keyword evidence="20" id="KW-1185">Reference proteome</keyword>
<feature type="domain" description="Acyl-CoA dehydrogenase/oxidase N-terminal" evidence="17">
    <location>
        <begin position="136"/>
        <end position="234"/>
    </location>
</feature>